<dbReference type="PANTHER" id="PTHR47027:SF20">
    <property type="entry name" value="REVERSE TRANSCRIPTASE-LIKE PROTEIN WITH RNA-DIRECTED DNA POLYMERASE DOMAIN"/>
    <property type="match status" value="1"/>
</dbReference>
<dbReference type="EMBL" id="JALNTZ010000012">
    <property type="protein sequence ID" value="KAJ3639135.1"/>
    <property type="molecule type" value="Genomic_DNA"/>
</dbReference>
<keyword evidence="3" id="KW-1185">Reference proteome</keyword>
<feature type="domain" description="Reverse transcriptase" evidence="1">
    <location>
        <begin position="1"/>
        <end position="259"/>
    </location>
</feature>
<evidence type="ECO:0000313" key="2">
    <source>
        <dbReference type="EMBL" id="KAJ3639135.1"/>
    </source>
</evidence>
<dbReference type="Pfam" id="PF00078">
    <property type="entry name" value="RVT_1"/>
    <property type="match status" value="1"/>
</dbReference>
<dbReference type="Proteomes" id="UP001168821">
    <property type="component" value="Unassembled WGS sequence"/>
</dbReference>
<protein>
    <recommendedName>
        <fullName evidence="1">Reverse transcriptase domain-containing protein</fullName>
    </recommendedName>
</protein>
<gene>
    <name evidence="2" type="ORF">Zmor_004006</name>
</gene>
<organism evidence="2 3">
    <name type="scientific">Zophobas morio</name>
    <dbReference type="NCBI Taxonomy" id="2755281"/>
    <lineage>
        <taxon>Eukaryota</taxon>
        <taxon>Metazoa</taxon>
        <taxon>Ecdysozoa</taxon>
        <taxon>Arthropoda</taxon>
        <taxon>Hexapoda</taxon>
        <taxon>Insecta</taxon>
        <taxon>Pterygota</taxon>
        <taxon>Neoptera</taxon>
        <taxon>Endopterygota</taxon>
        <taxon>Coleoptera</taxon>
        <taxon>Polyphaga</taxon>
        <taxon>Cucujiformia</taxon>
        <taxon>Tenebrionidae</taxon>
        <taxon>Zophobas</taxon>
    </lineage>
</organism>
<evidence type="ECO:0000313" key="3">
    <source>
        <dbReference type="Proteomes" id="UP001168821"/>
    </source>
</evidence>
<dbReference type="CDD" id="cd01650">
    <property type="entry name" value="RT_nLTR_like"/>
    <property type="match status" value="1"/>
</dbReference>
<dbReference type="PANTHER" id="PTHR47027">
    <property type="entry name" value="REVERSE TRANSCRIPTASE DOMAIN-CONTAINING PROTEIN"/>
    <property type="match status" value="1"/>
</dbReference>
<name>A0AA38HJW8_9CUCU</name>
<proteinExistence type="predicted"/>
<dbReference type="InterPro" id="IPR000477">
    <property type="entry name" value="RT_dom"/>
</dbReference>
<dbReference type="AlphaFoldDB" id="A0AA38HJW8"/>
<sequence>MGKDRRLATSWRPITIGSAVQRLFHRVLIPKLDAAVSLNLNQRGFVPVDGCLANVITLDTLMGERTTSRRGLALVSKDIRKAFDSVSHESIRRAMDRSGVPNHLSDYIMASLGGSVTSFRVGHETSPCIEIRRGVKQRDPLSPLLFNLGVDELLDTLDSSEGSGCRFCNGTRCRVLAFGGDLVLTGENAEDVKGLLRTTEAFFHRRGMTLHPEKCRALVLVRSSSGAVYPAPKSGLSIEGKAIPSVTDINPMQYLGFTFDTHGVMKPNLTNYSAWLQRLAVLPLKPQQKMTLLKIYLLPRLFQFLMSPRAPAATLKNVDKATRHYVKRFLHLHLHTSDALIHAPLRDGGLGVMEMAVSIPAILLRRIENLASHSSDDAVLRAALSSARVISLTTKLEEHSQKFPADFHHREIIRGAFSVGLETQSRTPRLASELRNAPRDGQAGTGSGPSTCGCSVTILQANELGR</sequence>
<evidence type="ECO:0000259" key="1">
    <source>
        <dbReference type="PROSITE" id="PS50878"/>
    </source>
</evidence>
<accession>A0AA38HJW8</accession>
<dbReference type="PROSITE" id="PS50878">
    <property type="entry name" value="RT_POL"/>
    <property type="match status" value="1"/>
</dbReference>
<comment type="caution">
    <text evidence="2">The sequence shown here is derived from an EMBL/GenBank/DDBJ whole genome shotgun (WGS) entry which is preliminary data.</text>
</comment>
<reference evidence="2" key="1">
    <citation type="journal article" date="2023" name="G3 (Bethesda)">
        <title>Whole genome assemblies of Zophobas morio and Tenebrio molitor.</title>
        <authorList>
            <person name="Kaur S."/>
            <person name="Stinson S.A."/>
            <person name="diCenzo G.C."/>
        </authorList>
    </citation>
    <scope>NUCLEOTIDE SEQUENCE</scope>
    <source>
        <strain evidence="2">QUZm001</strain>
    </source>
</reference>